<proteinExistence type="inferred from homology"/>
<dbReference type="NCBIfam" id="TIGR00342">
    <property type="entry name" value="tRNA uracil 4-sulfurtransferase ThiI"/>
    <property type="match status" value="1"/>
</dbReference>
<dbReference type="InterPro" id="IPR049961">
    <property type="entry name" value="ThiI_N"/>
</dbReference>
<keyword evidence="12" id="KW-1185">Reference proteome</keyword>
<evidence type="ECO:0000256" key="1">
    <source>
        <dbReference type="ARBA" id="ARBA00004496"/>
    </source>
</evidence>
<comment type="catalytic activity">
    <reaction evidence="9">
        <text>[ThiS sulfur-carrier protein]-C-terminal Gly-Gly-AMP + S-sulfanyl-L-cysteinyl-[cysteine desulfurase] + AH2 = [ThiS sulfur-carrier protein]-C-terminal-Gly-aminoethanethioate + L-cysteinyl-[cysteine desulfurase] + A + AMP + 2 H(+)</text>
        <dbReference type="Rhea" id="RHEA:43340"/>
        <dbReference type="Rhea" id="RHEA-COMP:12157"/>
        <dbReference type="Rhea" id="RHEA-COMP:12158"/>
        <dbReference type="Rhea" id="RHEA-COMP:12910"/>
        <dbReference type="Rhea" id="RHEA-COMP:19908"/>
        <dbReference type="ChEBI" id="CHEBI:13193"/>
        <dbReference type="ChEBI" id="CHEBI:15378"/>
        <dbReference type="ChEBI" id="CHEBI:17499"/>
        <dbReference type="ChEBI" id="CHEBI:29950"/>
        <dbReference type="ChEBI" id="CHEBI:61963"/>
        <dbReference type="ChEBI" id="CHEBI:90618"/>
        <dbReference type="ChEBI" id="CHEBI:232372"/>
        <dbReference type="ChEBI" id="CHEBI:456215"/>
    </reaction>
</comment>
<feature type="binding site" evidence="9">
    <location>
        <position position="290"/>
    </location>
    <ligand>
        <name>ATP</name>
        <dbReference type="ChEBI" id="CHEBI:30616"/>
    </ligand>
</feature>
<dbReference type="Gene3D" id="3.40.50.620">
    <property type="entry name" value="HUPs"/>
    <property type="match status" value="1"/>
</dbReference>
<dbReference type="InterPro" id="IPR014729">
    <property type="entry name" value="Rossmann-like_a/b/a_fold"/>
</dbReference>
<name>A0ABW8TAY6_9CLOT</name>
<dbReference type="InterPro" id="IPR049962">
    <property type="entry name" value="THUMP_ThiI"/>
</dbReference>
<gene>
    <name evidence="9 11" type="primary">thiI</name>
    <name evidence="11" type="ORF">ACJDT4_00515</name>
</gene>
<dbReference type="EMBL" id="JBJIAA010000001">
    <property type="protein sequence ID" value="MFL0248888.1"/>
    <property type="molecule type" value="Genomic_DNA"/>
</dbReference>
<feature type="binding site" evidence="9">
    <location>
        <position position="259"/>
    </location>
    <ligand>
        <name>ATP</name>
        <dbReference type="ChEBI" id="CHEBI:30616"/>
    </ligand>
</feature>
<dbReference type="InterPro" id="IPR050102">
    <property type="entry name" value="tRNA_sulfurtransferase_ThiI"/>
</dbReference>
<keyword evidence="8 9" id="KW-0784">Thiamine biosynthesis</keyword>
<comment type="pathway">
    <text evidence="9">Cofactor biosynthesis; thiamine diphosphate biosynthesis.</text>
</comment>
<keyword evidence="7 9" id="KW-0694">RNA-binding</keyword>
<reference evidence="11 12" key="1">
    <citation type="submission" date="2024-11" db="EMBL/GenBank/DDBJ databases">
        <authorList>
            <person name="Heng Y.C."/>
            <person name="Lim A.C.H."/>
            <person name="Lee J.K.Y."/>
            <person name="Kittelmann S."/>
        </authorList>
    </citation>
    <scope>NUCLEOTIDE SEQUENCE [LARGE SCALE GENOMIC DNA]</scope>
    <source>
        <strain evidence="11 12">WILCCON 0114</strain>
    </source>
</reference>
<comment type="similarity">
    <text evidence="9">Belongs to the ThiI family.</text>
</comment>
<feature type="binding site" evidence="9">
    <location>
        <position position="281"/>
    </location>
    <ligand>
        <name>ATP</name>
        <dbReference type="ChEBI" id="CHEBI:30616"/>
    </ligand>
</feature>
<evidence type="ECO:0000256" key="5">
    <source>
        <dbReference type="ARBA" id="ARBA00022741"/>
    </source>
</evidence>
<dbReference type="CDD" id="cd11716">
    <property type="entry name" value="THUMP_ThiI"/>
    <property type="match status" value="1"/>
</dbReference>
<feature type="binding site" evidence="9">
    <location>
        <begin position="202"/>
        <end position="203"/>
    </location>
    <ligand>
        <name>ATP</name>
        <dbReference type="ChEBI" id="CHEBI:30616"/>
    </ligand>
</feature>
<dbReference type="Pfam" id="PF02926">
    <property type="entry name" value="THUMP"/>
    <property type="match status" value="1"/>
</dbReference>
<evidence type="ECO:0000256" key="7">
    <source>
        <dbReference type="ARBA" id="ARBA00022884"/>
    </source>
</evidence>
<dbReference type="RefSeq" id="WP_406785567.1">
    <property type="nucleotide sequence ID" value="NZ_JBJIAA010000001.1"/>
</dbReference>
<dbReference type="Pfam" id="PF22025">
    <property type="entry name" value="ThiI_fer"/>
    <property type="match status" value="1"/>
</dbReference>
<dbReference type="InterPro" id="IPR020536">
    <property type="entry name" value="ThiI_AANH"/>
</dbReference>
<dbReference type="HAMAP" id="MF_00021">
    <property type="entry name" value="ThiI"/>
    <property type="match status" value="1"/>
</dbReference>
<dbReference type="InterPro" id="IPR003720">
    <property type="entry name" value="tRNA_STrfase"/>
</dbReference>
<dbReference type="EC" id="2.8.1.4" evidence="9"/>
<dbReference type="CDD" id="cd01712">
    <property type="entry name" value="PPase_ThiI"/>
    <property type="match status" value="1"/>
</dbReference>
<dbReference type="InterPro" id="IPR054173">
    <property type="entry name" value="ThiI_fer"/>
</dbReference>
<sequence>MKKLIMVKYASEIFLKGLNKGKFEKKLRDNMKRSLKGLEYTFVHDSGRWFLEGSDVDEIIERLMKVFGIAEICVVSQIETDYDAIKAKALEEVKESGAKTFKIETNRANKTFAYNSMEINREVGAYVLDNLQDITVDIHNPECMVHIDVRDNTYVYSKPIKALNGMPYGTNGKTLLMLSGGIDSPVAGYMMARRGVEVDCVYFHSPPYTSERAKDKVKKLAEILTGYIGRTNLYVVPFTDIQMQIIEKCREDELTIIMRRFMMSIACRIAKDNEIHSVATGESIGQVASQTMQGLVVSNDCADRPVFRPLIALDKIDIMDISRKIGTYETSILPYEDCCTIFVPKHPKTKPILEQIRKSESILDKEKLIEEAIEKTEIIRL</sequence>
<dbReference type="Proteomes" id="UP001623592">
    <property type="component" value="Unassembled WGS sequence"/>
</dbReference>
<feature type="domain" description="THUMP" evidence="10">
    <location>
        <begin position="57"/>
        <end position="160"/>
    </location>
</feature>
<feature type="binding site" evidence="9">
    <location>
        <begin position="177"/>
        <end position="178"/>
    </location>
    <ligand>
        <name>ATP</name>
        <dbReference type="ChEBI" id="CHEBI:30616"/>
    </ligand>
</feature>
<evidence type="ECO:0000313" key="11">
    <source>
        <dbReference type="EMBL" id="MFL0248888.1"/>
    </source>
</evidence>
<comment type="catalytic activity">
    <reaction evidence="9">
        <text>[ThiI sulfur-carrier protein]-S-sulfanyl-L-cysteine + a uridine in tRNA + 2 reduced [2Fe-2S]-[ferredoxin] + ATP + H(+) = [ThiI sulfur-carrier protein]-L-cysteine + a 4-thiouridine in tRNA + 2 oxidized [2Fe-2S]-[ferredoxin] + AMP + diphosphate</text>
        <dbReference type="Rhea" id="RHEA:24176"/>
        <dbReference type="Rhea" id="RHEA-COMP:10000"/>
        <dbReference type="Rhea" id="RHEA-COMP:10001"/>
        <dbReference type="Rhea" id="RHEA-COMP:13337"/>
        <dbReference type="Rhea" id="RHEA-COMP:13338"/>
        <dbReference type="Rhea" id="RHEA-COMP:13339"/>
        <dbReference type="Rhea" id="RHEA-COMP:13340"/>
        <dbReference type="ChEBI" id="CHEBI:15378"/>
        <dbReference type="ChEBI" id="CHEBI:29950"/>
        <dbReference type="ChEBI" id="CHEBI:30616"/>
        <dbReference type="ChEBI" id="CHEBI:33019"/>
        <dbReference type="ChEBI" id="CHEBI:33737"/>
        <dbReference type="ChEBI" id="CHEBI:33738"/>
        <dbReference type="ChEBI" id="CHEBI:61963"/>
        <dbReference type="ChEBI" id="CHEBI:65315"/>
        <dbReference type="ChEBI" id="CHEBI:136798"/>
        <dbReference type="ChEBI" id="CHEBI:456215"/>
        <dbReference type="EC" id="2.8.1.4"/>
    </reaction>
</comment>
<keyword evidence="6 9" id="KW-0067">ATP-binding</keyword>
<keyword evidence="3 9" id="KW-0820">tRNA-binding</keyword>
<evidence type="ECO:0000256" key="8">
    <source>
        <dbReference type="ARBA" id="ARBA00022977"/>
    </source>
</evidence>
<dbReference type="Gene3D" id="3.30.2130.30">
    <property type="match status" value="1"/>
</dbReference>
<keyword evidence="2 9" id="KW-0963">Cytoplasm</keyword>
<evidence type="ECO:0000313" key="12">
    <source>
        <dbReference type="Proteomes" id="UP001623592"/>
    </source>
</evidence>
<dbReference type="SUPFAM" id="SSF143437">
    <property type="entry name" value="THUMP domain-like"/>
    <property type="match status" value="1"/>
</dbReference>
<evidence type="ECO:0000256" key="3">
    <source>
        <dbReference type="ARBA" id="ARBA00022555"/>
    </source>
</evidence>
<organism evidence="11 12">
    <name type="scientific">Clostridium neuense</name>
    <dbReference type="NCBI Taxonomy" id="1728934"/>
    <lineage>
        <taxon>Bacteria</taxon>
        <taxon>Bacillati</taxon>
        <taxon>Bacillota</taxon>
        <taxon>Clostridia</taxon>
        <taxon>Eubacteriales</taxon>
        <taxon>Clostridiaceae</taxon>
        <taxon>Clostridium</taxon>
    </lineage>
</organism>
<keyword evidence="5 9" id="KW-0547">Nucleotide-binding</keyword>
<dbReference type="PANTHER" id="PTHR43209">
    <property type="entry name" value="TRNA SULFURTRANSFERASE"/>
    <property type="match status" value="1"/>
</dbReference>
<comment type="caution">
    <text evidence="11">The sequence shown here is derived from an EMBL/GenBank/DDBJ whole genome shotgun (WGS) entry which is preliminary data.</text>
</comment>
<keyword evidence="4 9" id="KW-0808">Transferase</keyword>
<dbReference type="PANTHER" id="PTHR43209:SF1">
    <property type="entry name" value="TRNA SULFURTRANSFERASE"/>
    <property type="match status" value="1"/>
</dbReference>
<comment type="subcellular location">
    <subcellularLocation>
        <location evidence="1 9">Cytoplasm</location>
    </subcellularLocation>
</comment>
<dbReference type="Pfam" id="PF02568">
    <property type="entry name" value="ThiI"/>
    <property type="match status" value="1"/>
</dbReference>
<accession>A0ABW8TAY6</accession>
<protein>
    <recommendedName>
        <fullName evidence="9">Probable tRNA sulfurtransferase</fullName>
        <ecNumber evidence="9">2.8.1.4</ecNumber>
    </recommendedName>
    <alternativeName>
        <fullName evidence="9">Sulfur carrier protein ThiS sulfurtransferase</fullName>
    </alternativeName>
    <alternativeName>
        <fullName evidence="9">Thiamine biosynthesis protein ThiI</fullName>
    </alternativeName>
    <alternativeName>
        <fullName evidence="9">tRNA 4-thiouridine synthase</fullName>
    </alternativeName>
</protein>
<dbReference type="SUPFAM" id="SSF52402">
    <property type="entry name" value="Adenine nucleotide alpha hydrolases-like"/>
    <property type="match status" value="1"/>
</dbReference>
<evidence type="ECO:0000256" key="9">
    <source>
        <dbReference type="HAMAP-Rule" id="MF_00021"/>
    </source>
</evidence>
<evidence type="ECO:0000256" key="6">
    <source>
        <dbReference type="ARBA" id="ARBA00022840"/>
    </source>
</evidence>
<evidence type="ECO:0000259" key="10">
    <source>
        <dbReference type="PROSITE" id="PS51165"/>
    </source>
</evidence>
<comment type="function">
    <text evidence="9">Catalyzes the ATP-dependent transfer of a sulfur to tRNA to produce 4-thiouridine in position 8 of tRNAs, which functions as a near-UV photosensor. Also catalyzes the transfer of sulfur to the sulfur carrier protein ThiS, forming ThiS-thiocarboxylate. This is a step in the synthesis of thiazole, in the thiamine biosynthesis pathway. The sulfur is donated as persulfide by IscS.</text>
</comment>
<dbReference type="PROSITE" id="PS51165">
    <property type="entry name" value="THUMP"/>
    <property type="match status" value="1"/>
</dbReference>
<evidence type="ECO:0000256" key="2">
    <source>
        <dbReference type="ARBA" id="ARBA00022490"/>
    </source>
</evidence>
<dbReference type="GO" id="GO:0140741">
    <property type="term" value="F:tRNA-uracil-4 sulfurtransferase activity"/>
    <property type="evidence" value="ECO:0007669"/>
    <property type="project" value="UniProtKB-EC"/>
</dbReference>
<dbReference type="SMART" id="SM00981">
    <property type="entry name" value="THUMP"/>
    <property type="match status" value="1"/>
</dbReference>
<dbReference type="InterPro" id="IPR004114">
    <property type="entry name" value="THUMP_dom"/>
</dbReference>
<evidence type="ECO:0000256" key="4">
    <source>
        <dbReference type="ARBA" id="ARBA00022679"/>
    </source>
</evidence>